<feature type="non-terminal residue" evidence="1">
    <location>
        <position position="1"/>
    </location>
</feature>
<organism evidence="1 2">
    <name type="scientific">Xiphorhynchus elegans</name>
    <name type="common">elegant woodcreeper</name>
    <dbReference type="NCBI Taxonomy" id="269412"/>
    <lineage>
        <taxon>Eukaryota</taxon>
        <taxon>Metazoa</taxon>
        <taxon>Chordata</taxon>
        <taxon>Craniata</taxon>
        <taxon>Vertebrata</taxon>
        <taxon>Euteleostomi</taxon>
        <taxon>Archelosauria</taxon>
        <taxon>Archosauria</taxon>
        <taxon>Dinosauria</taxon>
        <taxon>Saurischia</taxon>
        <taxon>Theropoda</taxon>
        <taxon>Coelurosauria</taxon>
        <taxon>Aves</taxon>
        <taxon>Neognathae</taxon>
        <taxon>Neoaves</taxon>
        <taxon>Telluraves</taxon>
        <taxon>Australaves</taxon>
        <taxon>Passeriformes</taxon>
        <taxon>Dendrocolaptidae</taxon>
        <taxon>Xiphorhynchus</taxon>
    </lineage>
</organism>
<dbReference type="Pfam" id="PF00429">
    <property type="entry name" value="TLV_coat"/>
    <property type="match status" value="1"/>
</dbReference>
<dbReference type="AlphaFoldDB" id="A0A7L3PNH8"/>
<comment type="caution">
    <text evidence="1">The sequence shown here is derived from an EMBL/GenBank/DDBJ whole genome shotgun (WGS) entry which is preliminary data.</text>
</comment>
<evidence type="ECO:0000313" key="1">
    <source>
        <dbReference type="EMBL" id="NXU92809.1"/>
    </source>
</evidence>
<dbReference type="Proteomes" id="UP000551443">
    <property type="component" value="Unassembled WGS sequence"/>
</dbReference>
<reference evidence="1 2" key="1">
    <citation type="submission" date="2019-09" db="EMBL/GenBank/DDBJ databases">
        <title>Bird 10,000 Genomes (B10K) Project - Family phase.</title>
        <authorList>
            <person name="Zhang G."/>
        </authorList>
    </citation>
    <scope>NUCLEOTIDE SEQUENCE [LARGE SCALE GENOMIC DNA]</scope>
    <source>
        <strain evidence="1">OUT-0059</strain>
        <tissue evidence="1">Muscle</tissue>
    </source>
</reference>
<dbReference type="InterPro" id="IPR018154">
    <property type="entry name" value="TLV/ENV_coat_polyprotein"/>
</dbReference>
<protein>
    <submittedName>
        <fullName evidence="1">ENV1 protein</fullName>
    </submittedName>
</protein>
<name>A0A7L3PNH8_9DEND</name>
<dbReference type="EMBL" id="VZUH01067806">
    <property type="protein sequence ID" value="NXU92809.1"/>
    <property type="molecule type" value="Genomic_DNA"/>
</dbReference>
<feature type="non-terminal residue" evidence="1">
    <location>
        <position position="83"/>
    </location>
</feature>
<sequence>INIGSNSLLSLLDTSYQVLNQTFPNYTQHCWLCFNANPPYYEAIGISDHPKSIDGSNPPQCRWENGTRSVSLQQVTGKGSCIG</sequence>
<gene>
    <name evidence="1" type="primary">Env1_2</name>
    <name evidence="1" type="ORF">XIPELE_R14968</name>
</gene>
<proteinExistence type="predicted"/>
<keyword evidence="2" id="KW-1185">Reference proteome</keyword>
<evidence type="ECO:0000313" key="2">
    <source>
        <dbReference type="Proteomes" id="UP000551443"/>
    </source>
</evidence>
<accession>A0A7L3PNH8</accession>